<dbReference type="Proteomes" id="UP001140453">
    <property type="component" value="Unassembled WGS sequence"/>
</dbReference>
<feature type="region of interest" description="Disordered" evidence="1">
    <location>
        <begin position="116"/>
        <end position="196"/>
    </location>
</feature>
<reference evidence="2" key="1">
    <citation type="submission" date="2022-10" db="EMBL/GenBank/DDBJ databases">
        <title>Tapping the CABI collections for fungal endophytes: first genome assemblies for Collariella, Neodidymelliopsis, Ascochyta clinopodiicola, Didymella pomorum, Didymosphaeria variabile, Neocosmospora piperis and Neocucurbitaria cava.</title>
        <authorList>
            <person name="Hill R."/>
        </authorList>
    </citation>
    <scope>NUCLEOTIDE SEQUENCE</scope>
    <source>
        <strain evidence="2">IMI 355082</strain>
    </source>
</reference>
<evidence type="ECO:0000256" key="1">
    <source>
        <dbReference type="SAM" id="MobiDB-lite"/>
    </source>
</evidence>
<sequence>MLFKDFIAFSAVPRKIATFQTGADDNPRFPVESKIAWVSAAALNRRYSGGGGSRSASASAGSRKRSRSQMSGANESEDNNHERNVRAKLWLSSYEEKQEEEDDWYEKILAGRRFDESGEELEERGRPRARRPRRIRSEHTVDTLPSLTDTSAAGDLEDMDCNGVLMPSTDSATVPHPKDNAAAGNRDTPFLDNPIT</sequence>
<keyword evidence="3" id="KW-1185">Reference proteome</keyword>
<comment type="caution">
    <text evidence="2">The sequence shown here is derived from an EMBL/GenBank/DDBJ whole genome shotgun (WGS) entry which is preliminary data.</text>
</comment>
<organism evidence="2 3">
    <name type="scientific">Gnomoniopsis smithogilvyi</name>
    <dbReference type="NCBI Taxonomy" id="1191159"/>
    <lineage>
        <taxon>Eukaryota</taxon>
        <taxon>Fungi</taxon>
        <taxon>Dikarya</taxon>
        <taxon>Ascomycota</taxon>
        <taxon>Pezizomycotina</taxon>
        <taxon>Sordariomycetes</taxon>
        <taxon>Sordariomycetidae</taxon>
        <taxon>Diaporthales</taxon>
        <taxon>Gnomoniaceae</taxon>
        <taxon>Gnomoniopsis</taxon>
    </lineage>
</organism>
<evidence type="ECO:0000313" key="3">
    <source>
        <dbReference type="Proteomes" id="UP001140453"/>
    </source>
</evidence>
<name>A0A9W8YIM7_9PEZI</name>
<dbReference type="EMBL" id="JAPEVB010000008">
    <property type="protein sequence ID" value="KAJ4385212.1"/>
    <property type="molecule type" value="Genomic_DNA"/>
</dbReference>
<accession>A0A9W8YIM7</accession>
<dbReference type="AlphaFoldDB" id="A0A9W8YIM7"/>
<feature type="region of interest" description="Disordered" evidence="1">
    <location>
        <begin position="46"/>
        <end position="82"/>
    </location>
</feature>
<protein>
    <submittedName>
        <fullName evidence="2">Uncharacterized protein</fullName>
    </submittedName>
</protein>
<proteinExistence type="predicted"/>
<gene>
    <name evidence="2" type="ORF">N0V93_010273</name>
</gene>
<evidence type="ECO:0000313" key="2">
    <source>
        <dbReference type="EMBL" id="KAJ4385212.1"/>
    </source>
</evidence>